<feature type="transmembrane region" description="Helical" evidence="1">
    <location>
        <begin position="385"/>
        <end position="412"/>
    </location>
</feature>
<organism evidence="2 3">
    <name type="scientific">Noviherbaspirillum album</name>
    <dbReference type="NCBI Taxonomy" id="3080276"/>
    <lineage>
        <taxon>Bacteria</taxon>
        <taxon>Pseudomonadati</taxon>
        <taxon>Pseudomonadota</taxon>
        <taxon>Betaproteobacteria</taxon>
        <taxon>Burkholderiales</taxon>
        <taxon>Oxalobacteraceae</taxon>
        <taxon>Noviherbaspirillum</taxon>
    </lineage>
</organism>
<feature type="transmembrane region" description="Helical" evidence="1">
    <location>
        <begin position="222"/>
        <end position="244"/>
    </location>
</feature>
<reference evidence="2 3" key="1">
    <citation type="submission" date="2023-10" db="EMBL/GenBank/DDBJ databases">
        <title>Noviherbaspirillum sp. CPCC 100848 genome assembly.</title>
        <authorList>
            <person name="Li X.Y."/>
            <person name="Fang X.M."/>
        </authorList>
    </citation>
    <scope>NUCLEOTIDE SEQUENCE [LARGE SCALE GENOMIC DNA]</scope>
    <source>
        <strain evidence="2 3">CPCC 100848</strain>
    </source>
</reference>
<evidence type="ECO:0000313" key="3">
    <source>
        <dbReference type="Proteomes" id="UP001352263"/>
    </source>
</evidence>
<dbReference type="RefSeq" id="WP_326508350.1">
    <property type="nucleotide sequence ID" value="NZ_JAWIIV010000020.1"/>
</dbReference>
<feature type="transmembrane region" description="Helical" evidence="1">
    <location>
        <begin position="28"/>
        <end position="49"/>
    </location>
</feature>
<feature type="transmembrane region" description="Helical" evidence="1">
    <location>
        <begin position="195"/>
        <end position="215"/>
    </location>
</feature>
<feature type="transmembrane region" description="Helical" evidence="1">
    <location>
        <begin position="97"/>
        <end position="118"/>
    </location>
</feature>
<feature type="transmembrane region" description="Helical" evidence="1">
    <location>
        <begin position="302"/>
        <end position="324"/>
    </location>
</feature>
<feature type="transmembrane region" description="Helical" evidence="1">
    <location>
        <begin position="462"/>
        <end position="482"/>
    </location>
</feature>
<feature type="transmembrane region" description="Helical" evidence="1">
    <location>
        <begin position="70"/>
        <end position="91"/>
    </location>
</feature>
<evidence type="ECO:0000256" key="1">
    <source>
        <dbReference type="SAM" id="Phobius"/>
    </source>
</evidence>
<keyword evidence="3" id="KW-1185">Reference proteome</keyword>
<feature type="transmembrane region" description="Helical" evidence="1">
    <location>
        <begin position="279"/>
        <end position="296"/>
    </location>
</feature>
<name>A0ABU6JDE5_9BURK</name>
<proteinExistence type="predicted"/>
<dbReference type="Proteomes" id="UP001352263">
    <property type="component" value="Unassembled WGS sequence"/>
</dbReference>
<accession>A0ABU6JDE5</accession>
<feature type="transmembrane region" description="Helical" evidence="1">
    <location>
        <begin position="345"/>
        <end position="365"/>
    </location>
</feature>
<dbReference type="EMBL" id="JAWIIV010000020">
    <property type="protein sequence ID" value="MEC4721666.1"/>
    <property type="molecule type" value="Genomic_DNA"/>
</dbReference>
<feature type="transmembrane region" description="Helical" evidence="1">
    <location>
        <begin position="150"/>
        <end position="175"/>
    </location>
</feature>
<sequence>MTSPPPPSRSALPVAAHAAIRSGDVPHAVAYLGVIACVLLLNVSGNDVFRLPLSLLSIVAIALSVPRAALLARCIALGFVGGGSLLLWHAGLGWSGWLGAFGDMAYLLALFAALPVLAEPIRLGGYSRAIQALLQRRVHGLAGLNCLTTLMAYLCGSVVSLAAIPIMMACLQPVVERYALDNRMRFMTGASISGYVLPLFWTPVSGVVGMVLHTLRLDWAALFPRLFALSAGCLLINWLIFRLLNARQPSAASVSVSLSVSVSAPARSDPPAVSPWRDLAGMLLGIGLLVAGFVLIETWLRVGLVTVVTLIALPGAFLWCLAIGQGRRFIGEGGQATLARIPRMADQFAVFLAAGFFAAAIRLSGSDAAVNQLFMQLSDAAGAQALVLLIPLMTLAGSFLGLHPLVAIALLADSLRPELLGLSSAQLALALIGGSVLTFMLGPFSGTLGLTQAISGVSAFRLSAWNAPYALGYFLLLGAFLLM</sequence>
<keyword evidence="1" id="KW-0472">Membrane</keyword>
<protein>
    <submittedName>
        <fullName evidence="2">Uncharacterized protein</fullName>
    </submittedName>
</protein>
<feature type="transmembrane region" description="Helical" evidence="1">
    <location>
        <begin position="419"/>
        <end position="442"/>
    </location>
</feature>
<keyword evidence="1" id="KW-0812">Transmembrane</keyword>
<evidence type="ECO:0000313" key="2">
    <source>
        <dbReference type="EMBL" id="MEC4721666.1"/>
    </source>
</evidence>
<comment type="caution">
    <text evidence="2">The sequence shown here is derived from an EMBL/GenBank/DDBJ whole genome shotgun (WGS) entry which is preliminary data.</text>
</comment>
<keyword evidence="1" id="KW-1133">Transmembrane helix</keyword>
<gene>
    <name evidence="2" type="ORF">RY831_21080</name>
</gene>